<name>A0A660LBR1_9BACL</name>
<dbReference type="EMBL" id="RBIJ01000001">
    <property type="protein sequence ID" value="RKQ89050.1"/>
    <property type="molecule type" value="Genomic_DNA"/>
</dbReference>
<dbReference type="RefSeq" id="WP_121443919.1">
    <property type="nucleotide sequence ID" value="NZ_RBIJ01000001.1"/>
</dbReference>
<dbReference type="Pfam" id="PF01943">
    <property type="entry name" value="Polysacc_synt"/>
    <property type="match status" value="1"/>
</dbReference>
<keyword evidence="3 6" id="KW-0812">Transmembrane</keyword>
<dbReference type="Proteomes" id="UP000267019">
    <property type="component" value="Unassembled WGS sequence"/>
</dbReference>
<comment type="caution">
    <text evidence="7">The sequence shown here is derived from an EMBL/GenBank/DDBJ whole genome shotgun (WGS) entry which is preliminary data.</text>
</comment>
<accession>A0A660LBR1</accession>
<gene>
    <name evidence="7" type="ORF">C7438_0706</name>
</gene>
<evidence type="ECO:0000256" key="2">
    <source>
        <dbReference type="ARBA" id="ARBA00022475"/>
    </source>
</evidence>
<evidence type="ECO:0000256" key="5">
    <source>
        <dbReference type="ARBA" id="ARBA00023136"/>
    </source>
</evidence>
<feature type="transmembrane region" description="Helical" evidence="6">
    <location>
        <begin position="126"/>
        <end position="144"/>
    </location>
</feature>
<proteinExistence type="predicted"/>
<dbReference type="PIRSF" id="PIRSF038958">
    <property type="entry name" value="PG_synth_SpoVB"/>
    <property type="match status" value="1"/>
</dbReference>
<feature type="transmembrane region" description="Helical" evidence="6">
    <location>
        <begin position="486"/>
        <end position="506"/>
    </location>
</feature>
<protein>
    <submittedName>
        <fullName evidence="7">Stage V sporulation protein B</fullName>
    </submittedName>
</protein>
<dbReference type="AlphaFoldDB" id="A0A660LBR1"/>
<dbReference type="PANTHER" id="PTHR30250:SF24">
    <property type="entry name" value="STAGE V SPORULATION PROTEIN B"/>
    <property type="match status" value="1"/>
</dbReference>
<dbReference type="OrthoDB" id="9775950at2"/>
<evidence type="ECO:0000256" key="6">
    <source>
        <dbReference type="SAM" id="Phobius"/>
    </source>
</evidence>
<keyword evidence="2" id="KW-1003">Cell membrane</keyword>
<sequence>MPRQSLLRGTFTLLFAGVFGRLMGFLPKFAIPRLAGTEVLGLAQLVLPLLFFFLAFARFGLHVALPKGIAQAASKQDDVRMARLFYLAAGLTLGFGGVGGALLAILAEPLARWAFANPELVLPLRVAGLALGIMGIGTVLRAYFQGLSDMRPPAVAATVEVLVRSPAAVLLAWLLLPYGSSAAAAGILAATLLGEIASLAYLALRYRRDPTFRPPKAVRIPFLGSQNVRDDLRFLFREGWPVFLTQVIASSAYAVEPILVNRALLHGGASASEAAALYGELTGLAVFLVWFPTTFSYSLSQSLIPAMAEAWARNDRRRTAELLRQSVRHTAAFTFPFAAFFFFFASPLAEVLFATPRLAPHLSLLALAAPFLYVQGPLGSALQALGWSQVNARNTLAASVLKLAAILALAPRPDLGIRGVTVAYVLQGVLLTVLHHRALVRRLGFSPAGETEGKLFLVALASAATGVYALRLLPAEVVLGGSVQELLFALLAAALLYALLAERLGLYPFSATLTRLLRGEG</sequence>
<keyword evidence="4 6" id="KW-1133">Transmembrane helix</keyword>
<feature type="transmembrane region" description="Helical" evidence="6">
    <location>
        <begin position="326"/>
        <end position="346"/>
    </location>
</feature>
<keyword evidence="5 6" id="KW-0472">Membrane</keyword>
<feature type="transmembrane region" description="Helical" evidence="6">
    <location>
        <begin position="415"/>
        <end position="434"/>
    </location>
</feature>
<dbReference type="InterPro" id="IPR002797">
    <property type="entry name" value="Polysacc_synth"/>
</dbReference>
<feature type="transmembrane region" description="Helical" evidence="6">
    <location>
        <begin position="12"/>
        <end position="30"/>
    </location>
</feature>
<dbReference type="InterPro" id="IPR050833">
    <property type="entry name" value="Poly_Biosynth_Transport"/>
</dbReference>
<comment type="subcellular location">
    <subcellularLocation>
        <location evidence="1">Cell membrane</location>
        <topology evidence="1">Multi-pass membrane protein</topology>
    </subcellularLocation>
</comment>
<feature type="transmembrane region" description="Helical" evidence="6">
    <location>
        <begin position="42"/>
        <end position="64"/>
    </location>
</feature>
<feature type="transmembrane region" description="Helical" evidence="6">
    <location>
        <begin position="84"/>
        <end position="106"/>
    </location>
</feature>
<evidence type="ECO:0000256" key="4">
    <source>
        <dbReference type="ARBA" id="ARBA00022989"/>
    </source>
</evidence>
<dbReference type="PANTHER" id="PTHR30250">
    <property type="entry name" value="PST FAMILY PREDICTED COLANIC ACID TRANSPORTER"/>
    <property type="match status" value="1"/>
</dbReference>
<feature type="transmembrane region" description="Helical" evidence="6">
    <location>
        <begin position="455"/>
        <end position="474"/>
    </location>
</feature>
<evidence type="ECO:0000313" key="8">
    <source>
        <dbReference type="Proteomes" id="UP000267019"/>
    </source>
</evidence>
<evidence type="ECO:0000256" key="1">
    <source>
        <dbReference type="ARBA" id="ARBA00004651"/>
    </source>
</evidence>
<reference evidence="7 8" key="1">
    <citation type="submission" date="2018-10" db="EMBL/GenBank/DDBJ databases">
        <title>Genomic Encyclopedia of Type Strains, Phase IV (KMG-IV): sequencing the most valuable type-strain genomes for metagenomic binning, comparative biology and taxonomic classification.</title>
        <authorList>
            <person name="Goeker M."/>
        </authorList>
    </citation>
    <scope>NUCLEOTIDE SEQUENCE [LARGE SCALE GENOMIC DNA]</scope>
    <source>
        <strain evidence="7 8">DSM 22653</strain>
    </source>
</reference>
<feature type="transmembrane region" description="Helical" evidence="6">
    <location>
        <begin position="182"/>
        <end position="204"/>
    </location>
</feature>
<feature type="transmembrane region" description="Helical" evidence="6">
    <location>
        <begin position="156"/>
        <end position="176"/>
    </location>
</feature>
<dbReference type="GO" id="GO:0005886">
    <property type="term" value="C:plasma membrane"/>
    <property type="evidence" value="ECO:0007669"/>
    <property type="project" value="UniProtKB-SubCell"/>
</dbReference>
<evidence type="ECO:0000313" key="7">
    <source>
        <dbReference type="EMBL" id="RKQ89050.1"/>
    </source>
</evidence>
<organism evidence="7 8">
    <name type="scientific">Brockia lithotrophica</name>
    <dbReference type="NCBI Taxonomy" id="933949"/>
    <lineage>
        <taxon>Bacteria</taxon>
        <taxon>Bacillati</taxon>
        <taxon>Bacillota</taxon>
        <taxon>Bacilli</taxon>
        <taxon>Bacillales</taxon>
        <taxon>Bacillales Family X. Incertae Sedis</taxon>
        <taxon>Brockia</taxon>
    </lineage>
</organism>
<keyword evidence="8" id="KW-1185">Reference proteome</keyword>
<dbReference type="InterPro" id="IPR024923">
    <property type="entry name" value="PG_synth_SpoVB"/>
</dbReference>
<evidence type="ECO:0000256" key="3">
    <source>
        <dbReference type="ARBA" id="ARBA00022692"/>
    </source>
</evidence>